<dbReference type="PROSITE" id="PS51462">
    <property type="entry name" value="NUDIX"/>
    <property type="match status" value="1"/>
</dbReference>
<dbReference type="GeneID" id="70249427"/>
<dbReference type="RefSeq" id="XP_046067832.1">
    <property type="nucleotide sequence ID" value="XM_046219140.1"/>
</dbReference>
<reference evidence="2" key="1">
    <citation type="submission" date="2021-12" db="EMBL/GenBank/DDBJ databases">
        <title>Convergent genome expansion in fungi linked to evolution of root-endophyte symbiosis.</title>
        <authorList>
            <consortium name="DOE Joint Genome Institute"/>
            <person name="Ke Y.-H."/>
            <person name="Bonito G."/>
            <person name="Liao H.-L."/>
            <person name="Looney B."/>
            <person name="Rojas-Flechas A."/>
            <person name="Nash J."/>
            <person name="Hameed K."/>
            <person name="Schadt C."/>
            <person name="Martin F."/>
            <person name="Crous P.W."/>
            <person name="Miettinen O."/>
            <person name="Magnuson J.K."/>
            <person name="Labbe J."/>
            <person name="Jacobson D."/>
            <person name="Doktycz M.J."/>
            <person name="Veneault-Fourrey C."/>
            <person name="Kuo A."/>
            <person name="Mondo S."/>
            <person name="Calhoun S."/>
            <person name="Riley R."/>
            <person name="Ohm R."/>
            <person name="LaButti K."/>
            <person name="Andreopoulos B."/>
            <person name="Pangilinan J."/>
            <person name="Nolan M."/>
            <person name="Tritt A."/>
            <person name="Clum A."/>
            <person name="Lipzen A."/>
            <person name="Daum C."/>
            <person name="Barry K."/>
            <person name="Grigoriev I.V."/>
            <person name="Vilgalys R."/>
        </authorList>
    </citation>
    <scope>NUCLEOTIDE SEQUENCE</scope>
    <source>
        <strain evidence="2">PMI_201</strain>
    </source>
</reference>
<dbReference type="Proteomes" id="UP001201262">
    <property type="component" value="Unassembled WGS sequence"/>
</dbReference>
<sequence length="182" mass="21118">MVAVQDDELSTFRVPEHLVQCESHPPDYLHDAKVGVIIFSSRKDHVLLLKTSETASHPNTWEYPGGSIELDVEPEHIDESIIHAAVRECREVTQLHISNFIDVVRDQWIKGNQEVRKFIFIVNVHDNQNPEPMWTKVGLNPAKHQAFLWAERAMVEGMDEDMFFPKQKQTILDSFEFVRNML</sequence>
<feature type="domain" description="Nudix hydrolase" evidence="1">
    <location>
        <begin position="29"/>
        <end position="172"/>
    </location>
</feature>
<dbReference type="SUPFAM" id="SSF55811">
    <property type="entry name" value="Nudix"/>
    <property type="match status" value="1"/>
</dbReference>
<evidence type="ECO:0000259" key="1">
    <source>
        <dbReference type="PROSITE" id="PS51462"/>
    </source>
</evidence>
<organism evidence="2 3">
    <name type="scientific">Talaromyces proteolyticus</name>
    <dbReference type="NCBI Taxonomy" id="1131652"/>
    <lineage>
        <taxon>Eukaryota</taxon>
        <taxon>Fungi</taxon>
        <taxon>Dikarya</taxon>
        <taxon>Ascomycota</taxon>
        <taxon>Pezizomycotina</taxon>
        <taxon>Eurotiomycetes</taxon>
        <taxon>Eurotiomycetidae</taxon>
        <taxon>Eurotiales</taxon>
        <taxon>Trichocomaceae</taxon>
        <taxon>Talaromyces</taxon>
        <taxon>Talaromyces sect. Bacilispori</taxon>
    </lineage>
</organism>
<dbReference type="InterPro" id="IPR015797">
    <property type="entry name" value="NUDIX_hydrolase-like_dom_sf"/>
</dbReference>
<gene>
    <name evidence="2" type="ORF">BGW36DRAFT_410429</name>
</gene>
<evidence type="ECO:0000313" key="3">
    <source>
        <dbReference type="Proteomes" id="UP001201262"/>
    </source>
</evidence>
<proteinExistence type="predicted"/>
<dbReference type="EMBL" id="JAJTJA010000011">
    <property type="protein sequence ID" value="KAH8691835.1"/>
    <property type="molecule type" value="Genomic_DNA"/>
</dbReference>
<dbReference type="AlphaFoldDB" id="A0AAD4KN46"/>
<dbReference type="Gene3D" id="3.90.79.10">
    <property type="entry name" value="Nucleoside Triphosphate Pyrophosphohydrolase"/>
    <property type="match status" value="1"/>
</dbReference>
<keyword evidence="3" id="KW-1185">Reference proteome</keyword>
<name>A0AAD4KN46_9EURO</name>
<accession>A0AAD4KN46</accession>
<dbReference type="Pfam" id="PF00293">
    <property type="entry name" value="NUDIX"/>
    <property type="match status" value="1"/>
</dbReference>
<comment type="caution">
    <text evidence="2">The sequence shown here is derived from an EMBL/GenBank/DDBJ whole genome shotgun (WGS) entry which is preliminary data.</text>
</comment>
<dbReference type="InterPro" id="IPR000086">
    <property type="entry name" value="NUDIX_hydrolase_dom"/>
</dbReference>
<protein>
    <recommendedName>
        <fullName evidence="1">Nudix hydrolase domain-containing protein</fullName>
    </recommendedName>
</protein>
<evidence type="ECO:0000313" key="2">
    <source>
        <dbReference type="EMBL" id="KAH8691835.1"/>
    </source>
</evidence>